<keyword evidence="2" id="KW-1133">Transmembrane helix</keyword>
<evidence type="ECO:0000313" key="3">
    <source>
        <dbReference type="EMBL" id="MFC6954199.1"/>
    </source>
</evidence>
<feature type="transmembrane region" description="Helical" evidence="2">
    <location>
        <begin position="187"/>
        <end position="205"/>
    </location>
</feature>
<feature type="transmembrane region" description="Helical" evidence="2">
    <location>
        <begin position="125"/>
        <end position="143"/>
    </location>
</feature>
<name>A0ABD5VFJ5_9EURY</name>
<feature type="transmembrane region" description="Helical" evidence="2">
    <location>
        <begin position="97"/>
        <end position="118"/>
    </location>
</feature>
<keyword evidence="2" id="KW-0472">Membrane</keyword>
<dbReference type="RefSeq" id="WP_336351154.1">
    <property type="nucleotide sequence ID" value="NZ_JAZAQL010000003.1"/>
</dbReference>
<sequence length="304" mass="32492">MQLPSIDEFLELRRLLCVLAAVLFVGALAFPMWTIEVHAVQYPNTVLRVELFAYPHVAGDYVEMARLNKYIGFYYPDPVLVEPNFEVHENAVRVPEWSLGPVAFVGCALAGVFVAVAPTERKLRAGLLAQVVGTVGVFGAMVADIQYRLYQVGHSLDPNAPVMGVDGFTPPLFGQYSVANITSYSRFGLGAYLSMVAIAVLVLAYRYRDSTATPRDLVVAAGTARPVLGTLKLLPVVDYPPEAPGSDSSADGRAPGSGDEPVAVDGFGDGEDPERVERPTGRRPRDADGAPGRDRGGRGGVGGD</sequence>
<evidence type="ECO:0000313" key="4">
    <source>
        <dbReference type="Proteomes" id="UP001596395"/>
    </source>
</evidence>
<feature type="compositionally biased region" description="Basic and acidic residues" evidence="1">
    <location>
        <begin position="273"/>
        <end position="297"/>
    </location>
</feature>
<protein>
    <submittedName>
        <fullName evidence="3">Uncharacterized protein</fullName>
    </submittedName>
</protein>
<dbReference type="AlphaFoldDB" id="A0ABD5VFJ5"/>
<keyword evidence="4" id="KW-1185">Reference proteome</keyword>
<feature type="region of interest" description="Disordered" evidence="1">
    <location>
        <begin position="239"/>
        <end position="304"/>
    </location>
</feature>
<proteinExistence type="predicted"/>
<evidence type="ECO:0000256" key="2">
    <source>
        <dbReference type="SAM" id="Phobius"/>
    </source>
</evidence>
<dbReference type="Proteomes" id="UP001596395">
    <property type="component" value="Unassembled WGS sequence"/>
</dbReference>
<feature type="transmembrane region" description="Helical" evidence="2">
    <location>
        <begin position="12"/>
        <end position="33"/>
    </location>
</feature>
<reference evidence="3 4" key="1">
    <citation type="journal article" date="2019" name="Int. J. Syst. Evol. Microbiol.">
        <title>The Global Catalogue of Microorganisms (GCM) 10K type strain sequencing project: providing services to taxonomists for standard genome sequencing and annotation.</title>
        <authorList>
            <consortium name="The Broad Institute Genomics Platform"/>
            <consortium name="The Broad Institute Genome Sequencing Center for Infectious Disease"/>
            <person name="Wu L."/>
            <person name="Ma J."/>
        </authorList>
    </citation>
    <scope>NUCLEOTIDE SEQUENCE [LARGE SCALE GENOMIC DNA]</scope>
    <source>
        <strain evidence="3 4">GX26</strain>
    </source>
</reference>
<keyword evidence="2" id="KW-0812">Transmembrane</keyword>
<comment type="caution">
    <text evidence="3">The sequence shown here is derived from an EMBL/GenBank/DDBJ whole genome shotgun (WGS) entry which is preliminary data.</text>
</comment>
<dbReference type="EMBL" id="JBHSXN010000003">
    <property type="protein sequence ID" value="MFC6954199.1"/>
    <property type="molecule type" value="Genomic_DNA"/>
</dbReference>
<organism evidence="3 4">
    <name type="scientific">Halorubellus litoreus</name>
    <dbReference type="NCBI Taxonomy" id="755308"/>
    <lineage>
        <taxon>Archaea</taxon>
        <taxon>Methanobacteriati</taxon>
        <taxon>Methanobacteriota</taxon>
        <taxon>Stenosarchaea group</taxon>
        <taxon>Halobacteria</taxon>
        <taxon>Halobacteriales</taxon>
        <taxon>Halorubellaceae</taxon>
        <taxon>Halorubellus</taxon>
    </lineage>
</organism>
<evidence type="ECO:0000256" key="1">
    <source>
        <dbReference type="SAM" id="MobiDB-lite"/>
    </source>
</evidence>
<accession>A0ABD5VFJ5</accession>
<gene>
    <name evidence="3" type="ORF">ACFQGB_15155</name>
</gene>